<evidence type="ECO:0000313" key="2">
    <source>
        <dbReference type="Proteomes" id="UP000568839"/>
    </source>
</evidence>
<comment type="caution">
    <text evidence="1">The sequence shown here is derived from an EMBL/GenBank/DDBJ whole genome shotgun (WGS) entry which is preliminary data.</text>
</comment>
<accession>A0A841PK27</accession>
<reference evidence="1 2" key="1">
    <citation type="submission" date="2020-08" db="EMBL/GenBank/DDBJ databases">
        <title>Genomic Encyclopedia of Type Strains, Phase IV (KMG-IV): sequencing the most valuable type-strain genomes for metagenomic binning, comparative biology and taxonomic classification.</title>
        <authorList>
            <person name="Goeker M."/>
        </authorList>
    </citation>
    <scope>NUCLEOTIDE SEQUENCE [LARGE SCALE GENOMIC DNA]</scope>
    <source>
        <strain evidence="1 2">DSM 21769</strain>
    </source>
</reference>
<sequence>MEKHDRSQLSETPINDIRQAVVTEAFANAEGERALILIPQFPFLIIGDIIEVDSDYVVIDVETAHIAELEERSIRIHIDDIEVFVIEDDDTEIPSIR</sequence>
<protein>
    <recommendedName>
        <fullName evidence="3">DUF2642 domain-containing protein</fullName>
    </recommendedName>
</protein>
<dbReference type="RefSeq" id="WP_184403118.1">
    <property type="nucleotide sequence ID" value="NZ_JACHHJ010000001.1"/>
</dbReference>
<dbReference type="Proteomes" id="UP000568839">
    <property type="component" value="Unassembled WGS sequence"/>
</dbReference>
<keyword evidence="2" id="KW-1185">Reference proteome</keyword>
<dbReference type="AlphaFoldDB" id="A0A841PK27"/>
<evidence type="ECO:0000313" key="1">
    <source>
        <dbReference type="EMBL" id="MBB6449217.1"/>
    </source>
</evidence>
<dbReference type="EMBL" id="JACHHJ010000001">
    <property type="protein sequence ID" value="MBB6449217.1"/>
    <property type="molecule type" value="Genomic_DNA"/>
</dbReference>
<gene>
    <name evidence="1" type="ORF">HNR44_001166</name>
</gene>
<name>A0A841PK27_9BACL</name>
<evidence type="ECO:0008006" key="3">
    <source>
        <dbReference type="Google" id="ProtNLM"/>
    </source>
</evidence>
<organism evidence="1 2">
    <name type="scientific">Geomicrobium halophilum</name>
    <dbReference type="NCBI Taxonomy" id="549000"/>
    <lineage>
        <taxon>Bacteria</taxon>
        <taxon>Bacillati</taxon>
        <taxon>Bacillota</taxon>
        <taxon>Bacilli</taxon>
        <taxon>Bacillales</taxon>
        <taxon>Geomicrobium</taxon>
    </lineage>
</organism>
<proteinExistence type="predicted"/>